<dbReference type="Gene3D" id="3.40.395.10">
    <property type="entry name" value="Adenoviral Proteinase, Chain A"/>
    <property type="match status" value="1"/>
</dbReference>
<sequence>MAKICQLSSPSQSLGERVELQCKECPEFFGKNWPKFPDLSANEWRECPELVSKDFPECPKLLGKDWPKYPEFSAEEWKIIDILGLNELDRACNKLHDIDDFLGELTIGGKTVDFVRSTRQNLEKSSISGVNIAINKPRREQKVGDLKKSPFMNRVIDIDKTKLTKTEEEVWNWINGDTANPMQQIFYWEDITCMKHQVQTLKMNERISTGVIDAYASILNEDEKYRSVDSPIVFSAAPSSRFRARLDSMLLKHGVKITKIDLIFFTIHDKSHYYVVCFNLKNPSIEILDNIKHGEDSTLAYDEYPESLKELFVKYMGIFSPVRSMQLIISPRKTTTHGPPDICCEDLMFDNELLQKQDAE</sequence>
<evidence type="ECO:0000313" key="2">
    <source>
        <dbReference type="Proteomes" id="UP001237642"/>
    </source>
</evidence>
<reference evidence="1" key="2">
    <citation type="submission" date="2023-05" db="EMBL/GenBank/DDBJ databases">
        <authorList>
            <person name="Schelkunov M.I."/>
        </authorList>
    </citation>
    <scope>NUCLEOTIDE SEQUENCE</scope>
    <source>
        <strain evidence="1">Hsosn_3</strain>
        <tissue evidence="1">Leaf</tissue>
    </source>
</reference>
<organism evidence="1 2">
    <name type="scientific">Heracleum sosnowskyi</name>
    <dbReference type="NCBI Taxonomy" id="360622"/>
    <lineage>
        <taxon>Eukaryota</taxon>
        <taxon>Viridiplantae</taxon>
        <taxon>Streptophyta</taxon>
        <taxon>Embryophyta</taxon>
        <taxon>Tracheophyta</taxon>
        <taxon>Spermatophyta</taxon>
        <taxon>Magnoliopsida</taxon>
        <taxon>eudicotyledons</taxon>
        <taxon>Gunneridae</taxon>
        <taxon>Pentapetalae</taxon>
        <taxon>asterids</taxon>
        <taxon>campanulids</taxon>
        <taxon>Apiales</taxon>
        <taxon>Apiaceae</taxon>
        <taxon>Apioideae</taxon>
        <taxon>apioid superclade</taxon>
        <taxon>Tordylieae</taxon>
        <taxon>Tordyliinae</taxon>
        <taxon>Heracleum</taxon>
    </lineage>
</organism>
<dbReference type="InterPro" id="IPR038765">
    <property type="entry name" value="Papain-like_cys_pep_sf"/>
</dbReference>
<gene>
    <name evidence="1" type="ORF">POM88_006655</name>
</gene>
<comment type="caution">
    <text evidence="1">The sequence shown here is derived from an EMBL/GenBank/DDBJ whole genome shotgun (WGS) entry which is preliminary data.</text>
</comment>
<dbReference type="AlphaFoldDB" id="A0AAD8J6F3"/>
<dbReference type="EMBL" id="JAUIZM010000002">
    <property type="protein sequence ID" value="KAK1396792.1"/>
    <property type="molecule type" value="Genomic_DNA"/>
</dbReference>
<dbReference type="Proteomes" id="UP001237642">
    <property type="component" value="Unassembled WGS sequence"/>
</dbReference>
<name>A0AAD8J6F3_9APIA</name>
<dbReference type="SUPFAM" id="SSF54001">
    <property type="entry name" value="Cysteine proteinases"/>
    <property type="match status" value="1"/>
</dbReference>
<keyword evidence="2" id="KW-1185">Reference proteome</keyword>
<accession>A0AAD8J6F3</accession>
<reference evidence="1" key="1">
    <citation type="submission" date="2023-02" db="EMBL/GenBank/DDBJ databases">
        <title>Genome of toxic invasive species Heracleum sosnowskyi carries increased number of genes despite the absence of recent whole-genome duplications.</title>
        <authorList>
            <person name="Schelkunov M."/>
            <person name="Shtratnikova V."/>
            <person name="Makarenko M."/>
            <person name="Klepikova A."/>
            <person name="Omelchenko D."/>
            <person name="Novikova G."/>
            <person name="Obukhova E."/>
            <person name="Bogdanov V."/>
            <person name="Penin A."/>
            <person name="Logacheva M."/>
        </authorList>
    </citation>
    <scope>NUCLEOTIDE SEQUENCE</scope>
    <source>
        <strain evidence="1">Hsosn_3</strain>
        <tissue evidence="1">Leaf</tissue>
    </source>
</reference>
<protein>
    <recommendedName>
        <fullName evidence="3">Ubiquitin-like protease family profile domain-containing protein</fullName>
    </recommendedName>
</protein>
<evidence type="ECO:0008006" key="3">
    <source>
        <dbReference type="Google" id="ProtNLM"/>
    </source>
</evidence>
<evidence type="ECO:0000313" key="1">
    <source>
        <dbReference type="EMBL" id="KAK1396792.1"/>
    </source>
</evidence>
<proteinExistence type="predicted"/>